<proteinExistence type="predicted"/>
<sequence length="856" mass="100005">MVATPRLVPDPPDSKPGRLLFRNYLTVPYHEEIALREKTEYLELLRTLKIKEIEAAEARATKRAERRRERLRAEVPVGGATTAVRAKLELAPLLASNGEVLFSQDEEGYVNLPSLRVPPASEKTPFRRRLPRNSQDREEEVRHYEGHQRDVFRDSLALSDEEVDKLETTFARPDRRRCMTASDDSEARRWETDSDMRDPLRPRSAPSTPSPPKATSDERRAALAKRMDLTVTDRKPWTELLETGTLEDDAFAVDPELATSIKLHDEEVITIKEIITGQSQGQFHVTDADVAAKMWKMGATRAWEFLERVFLSLVHASFVRWRTQAEAALAAYRAREYRKFQGSRKLAFAWLDGLMRTMARGWIAWCALVARLRIIERVRWQTICALMMQRLWRSFLGRRIVQAAREAMYAERCRRAAAGLQAMWRRRAAWKKFQILVYEYRRECKALIIQCAWRCYLARCRRAYLLEQKRRRDAAIMIQCRERQRQAKAEVDRRRLAREQEKASRLIQRVARGRRGRREAARLREERRVAGIIKKLQARIRVMMACHRFVILRQIADAYHKELVYQATKMQAFYRGKRARMMTRIKMHNLRQKKLRLINNHKQCQRLCRGFSARRFTKRLRIETRKRRVKQAKSWRQVAEDPANPGIPIDPDTTLLTQDQQRIVWTSLETGETVDEEPVEGFTDVKRCLHLEKVYGISEFIMNPLLTMDAVDMVAFQEAKRCSECEERDASRLCDYCGDKFCAQCWPVVHDAGRQHHTYITVNKPECSHCMSQFAVRYCKQCDEEFCEECYLSLHVGKVMSQHIWTITEDGAIDYGVKQALTPIKSLPYFRKDGVFYDSDDGALAENSKSYSIPQS</sequence>
<organism evidence="4">
    <name type="scientific">Pelagomonas calceolata</name>
    <dbReference type="NCBI Taxonomy" id="35677"/>
    <lineage>
        <taxon>Eukaryota</taxon>
        <taxon>Sar</taxon>
        <taxon>Stramenopiles</taxon>
        <taxon>Ochrophyta</taxon>
        <taxon>Pelagophyceae</taxon>
        <taxon>Pelagomonadales</taxon>
        <taxon>Pelagomonadaceae</taxon>
        <taxon>Pelagomonas</taxon>
    </lineage>
</organism>
<feature type="domain" description="B box-type" evidence="3">
    <location>
        <begin position="717"/>
        <end position="762"/>
    </location>
</feature>
<dbReference type="OrthoDB" id="195702at2759"/>
<feature type="compositionally biased region" description="Basic and acidic residues" evidence="2">
    <location>
        <begin position="185"/>
        <end position="201"/>
    </location>
</feature>
<keyword evidence="6" id="KW-1185">Reference proteome</keyword>
<feature type="region of interest" description="Disordered" evidence="2">
    <location>
        <begin position="177"/>
        <end position="220"/>
    </location>
</feature>
<feature type="domain" description="B box-type" evidence="3">
    <location>
        <begin position="767"/>
        <end position="803"/>
    </location>
</feature>
<keyword evidence="1" id="KW-0862">Zinc</keyword>
<reference evidence="4" key="1">
    <citation type="submission" date="2021-01" db="EMBL/GenBank/DDBJ databases">
        <authorList>
            <person name="Corre E."/>
            <person name="Pelletier E."/>
            <person name="Niang G."/>
            <person name="Scheremetjew M."/>
            <person name="Finn R."/>
            <person name="Kale V."/>
            <person name="Holt S."/>
            <person name="Cochrane G."/>
            <person name="Meng A."/>
            <person name="Brown T."/>
            <person name="Cohen L."/>
        </authorList>
    </citation>
    <scope>NUCLEOTIDE SEQUENCE</scope>
    <source>
        <strain evidence="4">CCMP1756</strain>
    </source>
</reference>
<dbReference type="AlphaFoldDB" id="A0A7S4A7E6"/>
<dbReference type="EMBL" id="CAKKNE010000004">
    <property type="protein sequence ID" value="CAH0373128.1"/>
    <property type="molecule type" value="Genomic_DNA"/>
</dbReference>
<dbReference type="GO" id="GO:0008270">
    <property type="term" value="F:zinc ion binding"/>
    <property type="evidence" value="ECO:0007669"/>
    <property type="project" value="UniProtKB-KW"/>
</dbReference>
<evidence type="ECO:0000313" key="6">
    <source>
        <dbReference type="Proteomes" id="UP000789595"/>
    </source>
</evidence>
<dbReference type="PROSITE" id="PS50096">
    <property type="entry name" value="IQ"/>
    <property type="match status" value="2"/>
</dbReference>
<evidence type="ECO:0000313" key="4">
    <source>
        <dbReference type="EMBL" id="CAE0705520.1"/>
    </source>
</evidence>
<keyword evidence="1" id="KW-0479">Metal-binding</keyword>
<keyword evidence="1" id="KW-0863">Zinc-finger</keyword>
<evidence type="ECO:0000313" key="5">
    <source>
        <dbReference type="EMBL" id="CAH0373128.1"/>
    </source>
</evidence>
<dbReference type="InterPro" id="IPR000048">
    <property type="entry name" value="IQ_motif_EF-hand-BS"/>
</dbReference>
<name>A0A7S4A7E6_9STRA</name>
<feature type="region of interest" description="Disordered" evidence="2">
    <location>
        <begin position="113"/>
        <end position="146"/>
    </location>
</feature>
<dbReference type="Proteomes" id="UP000789595">
    <property type="component" value="Unassembled WGS sequence"/>
</dbReference>
<reference evidence="5" key="2">
    <citation type="submission" date="2021-11" db="EMBL/GenBank/DDBJ databases">
        <authorList>
            <consortium name="Genoscope - CEA"/>
            <person name="William W."/>
        </authorList>
    </citation>
    <scope>NUCLEOTIDE SEQUENCE</scope>
</reference>
<evidence type="ECO:0000256" key="1">
    <source>
        <dbReference type="PROSITE-ProRule" id="PRU00024"/>
    </source>
</evidence>
<protein>
    <recommendedName>
        <fullName evidence="3">B box-type domain-containing protein</fullName>
    </recommendedName>
</protein>
<accession>A0A7S4A7E6</accession>
<dbReference type="PROSITE" id="PS50119">
    <property type="entry name" value="ZF_BBOX"/>
    <property type="match status" value="2"/>
</dbReference>
<dbReference type="EMBL" id="HBIW01024338">
    <property type="protein sequence ID" value="CAE0705520.1"/>
    <property type="molecule type" value="Transcribed_RNA"/>
</dbReference>
<evidence type="ECO:0000259" key="3">
    <source>
        <dbReference type="PROSITE" id="PS50119"/>
    </source>
</evidence>
<dbReference type="InterPro" id="IPR000315">
    <property type="entry name" value="Znf_B-box"/>
</dbReference>
<feature type="compositionally biased region" description="Basic and acidic residues" evidence="2">
    <location>
        <begin position="134"/>
        <end position="146"/>
    </location>
</feature>
<dbReference type="SMART" id="SM00015">
    <property type="entry name" value="IQ"/>
    <property type="match status" value="6"/>
</dbReference>
<gene>
    <name evidence="4" type="ORF">PCAL00307_LOCUS20969</name>
    <name evidence="5" type="ORF">PECAL_4P03030</name>
</gene>
<dbReference type="CDD" id="cd19757">
    <property type="entry name" value="Bbox1"/>
    <property type="match status" value="1"/>
</dbReference>
<evidence type="ECO:0000256" key="2">
    <source>
        <dbReference type="SAM" id="MobiDB-lite"/>
    </source>
</evidence>